<comment type="function">
    <text evidence="7">This protein is part of the stalk that links CF(0) to CF(1). It either transmits conformational changes from CF(0) to CF(1) or is implicated in proton conduction.</text>
</comment>
<evidence type="ECO:0000256" key="4">
    <source>
        <dbReference type="ARBA" id="ARBA00023065"/>
    </source>
</evidence>
<keyword evidence="4 7" id="KW-0406">Ion transport</keyword>
<evidence type="ECO:0000313" key="8">
    <source>
        <dbReference type="EMBL" id="MFC4263286.1"/>
    </source>
</evidence>
<evidence type="ECO:0000256" key="5">
    <source>
        <dbReference type="ARBA" id="ARBA00023136"/>
    </source>
</evidence>
<reference evidence="9" key="1">
    <citation type="journal article" date="2019" name="Int. J. Syst. Evol. Microbiol.">
        <title>The Global Catalogue of Microorganisms (GCM) 10K type strain sequencing project: providing services to taxonomists for standard genome sequencing and annotation.</title>
        <authorList>
            <consortium name="The Broad Institute Genomics Platform"/>
            <consortium name="The Broad Institute Genome Sequencing Center for Infectious Disease"/>
            <person name="Wu L."/>
            <person name="Ma J."/>
        </authorList>
    </citation>
    <scope>NUCLEOTIDE SEQUENCE [LARGE SCALE GENOMIC DNA]</scope>
    <source>
        <strain evidence="9">CECT 8289</strain>
    </source>
</reference>
<comment type="similarity">
    <text evidence="7">Belongs to the ATPase delta chain family.</text>
</comment>
<dbReference type="Proteomes" id="UP001595907">
    <property type="component" value="Unassembled WGS sequence"/>
</dbReference>
<comment type="caution">
    <text evidence="8">The sequence shown here is derived from an EMBL/GenBank/DDBJ whole genome shotgun (WGS) entry which is preliminary data.</text>
</comment>
<dbReference type="PRINTS" id="PR00125">
    <property type="entry name" value="ATPASEDELTA"/>
</dbReference>
<dbReference type="InterPro" id="IPR000711">
    <property type="entry name" value="ATPase_OSCP/dsu"/>
</dbReference>
<keyword evidence="9" id="KW-1185">Reference proteome</keyword>
<evidence type="ECO:0000313" key="9">
    <source>
        <dbReference type="Proteomes" id="UP001595907"/>
    </source>
</evidence>
<gene>
    <name evidence="7 8" type="primary">atpH</name>
    <name evidence="8" type="ORF">ACFOWM_10380</name>
</gene>
<evidence type="ECO:0000256" key="7">
    <source>
        <dbReference type="HAMAP-Rule" id="MF_01416"/>
    </source>
</evidence>
<dbReference type="NCBIfam" id="TIGR01145">
    <property type="entry name" value="ATP_synt_delta"/>
    <property type="match status" value="1"/>
</dbReference>
<comment type="subcellular location">
    <subcellularLocation>
        <location evidence="7">Cell membrane</location>
        <topology evidence="7">Peripheral membrane protein</topology>
    </subcellularLocation>
    <subcellularLocation>
        <location evidence="1">Membrane</location>
    </subcellularLocation>
</comment>
<evidence type="ECO:0000256" key="6">
    <source>
        <dbReference type="ARBA" id="ARBA00023310"/>
    </source>
</evidence>
<keyword evidence="6 7" id="KW-0066">ATP synthesis</keyword>
<dbReference type="PROSITE" id="PS00389">
    <property type="entry name" value="ATPASE_DELTA"/>
    <property type="match status" value="1"/>
</dbReference>
<keyword evidence="7" id="KW-0139">CF(1)</keyword>
<dbReference type="Pfam" id="PF00213">
    <property type="entry name" value="OSCP"/>
    <property type="match status" value="1"/>
</dbReference>
<keyword evidence="7" id="KW-1003">Cell membrane</keyword>
<keyword evidence="5 7" id="KW-0472">Membrane</keyword>
<dbReference type="SUPFAM" id="SSF47928">
    <property type="entry name" value="N-terminal domain of the delta subunit of the F1F0-ATP synthase"/>
    <property type="match status" value="1"/>
</dbReference>
<evidence type="ECO:0000256" key="3">
    <source>
        <dbReference type="ARBA" id="ARBA00022781"/>
    </source>
</evidence>
<dbReference type="RefSeq" id="WP_379709649.1">
    <property type="nucleotide sequence ID" value="NZ_JBHSCZ010000002.1"/>
</dbReference>
<dbReference type="InterPro" id="IPR026015">
    <property type="entry name" value="ATP_synth_OSCP/delta_N_sf"/>
</dbReference>
<keyword evidence="2 7" id="KW-0813">Transport</keyword>
<proteinExistence type="inferred from homology"/>
<evidence type="ECO:0000256" key="2">
    <source>
        <dbReference type="ARBA" id="ARBA00022448"/>
    </source>
</evidence>
<dbReference type="PANTHER" id="PTHR11910">
    <property type="entry name" value="ATP SYNTHASE DELTA CHAIN"/>
    <property type="match status" value="1"/>
</dbReference>
<evidence type="ECO:0000256" key="1">
    <source>
        <dbReference type="ARBA" id="ARBA00004370"/>
    </source>
</evidence>
<organism evidence="8 9">
    <name type="scientific">Ferruginibacter yonginensis</name>
    <dbReference type="NCBI Taxonomy" id="1310416"/>
    <lineage>
        <taxon>Bacteria</taxon>
        <taxon>Pseudomonadati</taxon>
        <taxon>Bacteroidota</taxon>
        <taxon>Chitinophagia</taxon>
        <taxon>Chitinophagales</taxon>
        <taxon>Chitinophagaceae</taxon>
        <taxon>Ferruginibacter</taxon>
    </lineage>
</organism>
<protein>
    <recommendedName>
        <fullName evidence="7">ATP synthase subunit delta</fullName>
    </recommendedName>
    <alternativeName>
        <fullName evidence="7">ATP synthase F(1) sector subunit delta</fullName>
    </alternativeName>
    <alternativeName>
        <fullName evidence="7">F-type ATPase subunit delta</fullName>
        <shortName evidence="7">F-ATPase subunit delta</shortName>
    </alternativeName>
</protein>
<comment type="function">
    <text evidence="7">F(1)F(0) ATP synthase produces ATP from ADP in the presence of a proton or sodium gradient. F-type ATPases consist of two structural domains, F(1) containing the extramembraneous catalytic core and F(0) containing the membrane proton channel, linked together by a central stalk and a peripheral stalk. During catalysis, ATP synthesis in the catalytic domain of F(1) is coupled via a rotary mechanism of the central stalk subunits to proton translocation.</text>
</comment>
<dbReference type="InterPro" id="IPR020781">
    <property type="entry name" value="ATPase_OSCP/d_CS"/>
</dbReference>
<keyword evidence="3 7" id="KW-0375">Hydrogen ion transport</keyword>
<name>A0ABV8QSK3_9BACT</name>
<dbReference type="Gene3D" id="1.10.520.20">
    <property type="entry name" value="N-terminal domain of the delta subunit of the F1F0-ATP synthase"/>
    <property type="match status" value="1"/>
</dbReference>
<dbReference type="HAMAP" id="MF_01416">
    <property type="entry name" value="ATP_synth_delta_bact"/>
    <property type="match status" value="1"/>
</dbReference>
<dbReference type="EMBL" id="JBHSCZ010000002">
    <property type="protein sequence ID" value="MFC4263286.1"/>
    <property type="molecule type" value="Genomic_DNA"/>
</dbReference>
<accession>A0ABV8QSK3</accession>
<sequence>MNNPRLAARYAKSLLDLSVEQHQLDTVYADMKYLHRICLSNPDFVTLLRSPIITSDKKNSIINAVAGANVSQITNLFITLLTSKHRESNLPEITTAFIEQYNKLNNIQTVKLTTAVPVSDDIKQNIVQKVKGNSNYSIELQTAVKEELIGGFKLEVGGTLVDATILHDLNEIKKQFLNNEYIYNIR</sequence>